<organism evidence="3 4">
    <name type="scientific">Lutispora saccharofermentans</name>
    <dbReference type="NCBI Taxonomy" id="3024236"/>
    <lineage>
        <taxon>Bacteria</taxon>
        <taxon>Bacillati</taxon>
        <taxon>Bacillota</taxon>
        <taxon>Clostridia</taxon>
        <taxon>Lutisporales</taxon>
        <taxon>Lutisporaceae</taxon>
        <taxon>Lutispora</taxon>
    </lineage>
</organism>
<dbReference type="Proteomes" id="UP001651880">
    <property type="component" value="Unassembled WGS sequence"/>
</dbReference>
<proteinExistence type="predicted"/>
<evidence type="ECO:0000259" key="2">
    <source>
        <dbReference type="SMART" id="SM00363"/>
    </source>
</evidence>
<reference evidence="3 4" key="1">
    <citation type="submission" date="2021-10" db="EMBL/GenBank/DDBJ databases">
        <title>Lutispora strain m25 sp. nov., a thermophilic, non-spore-forming bacterium isolated from a lab-scale methanogenic bioreactor digesting anaerobic sludge.</title>
        <authorList>
            <person name="El Houari A."/>
            <person name="Mcdonald J."/>
        </authorList>
    </citation>
    <scope>NUCLEOTIDE SEQUENCE [LARGE SCALE GENOMIC DNA]</scope>
    <source>
        <strain evidence="4">m25</strain>
    </source>
</reference>
<dbReference type="Pfam" id="PF01479">
    <property type="entry name" value="S4"/>
    <property type="match status" value="1"/>
</dbReference>
<feature type="domain" description="RNA-binding S4" evidence="2">
    <location>
        <begin position="177"/>
        <end position="237"/>
    </location>
</feature>
<dbReference type="Gene3D" id="3.30.70.330">
    <property type="match status" value="1"/>
</dbReference>
<dbReference type="CDD" id="cd00165">
    <property type="entry name" value="S4"/>
    <property type="match status" value="1"/>
</dbReference>
<comment type="caution">
    <text evidence="3">The sequence shown here is derived from an EMBL/GenBank/DDBJ whole genome shotgun (WGS) entry which is preliminary data.</text>
</comment>
<dbReference type="PROSITE" id="PS50889">
    <property type="entry name" value="S4"/>
    <property type="match status" value="1"/>
</dbReference>
<keyword evidence="1" id="KW-0694">RNA-binding</keyword>
<dbReference type="Gene3D" id="3.10.290.10">
    <property type="entry name" value="RNA-binding S4 domain"/>
    <property type="match status" value="1"/>
</dbReference>
<evidence type="ECO:0000256" key="1">
    <source>
        <dbReference type="PROSITE-ProRule" id="PRU00182"/>
    </source>
</evidence>
<evidence type="ECO:0000313" key="3">
    <source>
        <dbReference type="EMBL" id="MCQ1528086.1"/>
    </source>
</evidence>
<dbReference type="RefSeq" id="WP_255225592.1">
    <property type="nucleotide sequence ID" value="NZ_JAJEKE010000001.1"/>
</dbReference>
<sequence length="253" mass="28691">MENIKSKHDEQLFIKRLEDLVQSSDRKMAQSFTDFLDPKQQIITSDYFRNNKTISIDFYGGYKEAERKICGIYCKSAELDKDEYPIAILHLSWRSHKKIKHRDILGSLIGAGIRREKIGDIIQNNDEAFVFVHRDIAGYLVNNLEEVGSTNIDIECCDDLPELEQEQKSTSAVVASLRLDCLLAAGFGVSRTTAAEAIKSSKVFINWKPEGGPSKEVRVGDVISWRGKGRVKLDHVIGTTKKDRIKVNIIKYI</sequence>
<dbReference type="InterPro" id="IPR036986">
    <property type="entry name" value="S4_RNA-bd_sf"/>
</dbReference>
<keyword evidence="4" id="KW-1185">Reference proteome</keyword>
<dbReference type="SMART" id="SM00363">
    <property type="entry name" value="S4"/>
    <property type="match status" value="1"/>
</dbReference>
<protein>
    <submittedName>
        <fullName evidence="3">YlmH/Sll1252 family protein</fullName>
    </submittedName>
</protein>
<dbReference type="PANTHER" id="PTHR13633:SF3">
    <property type="entry name" value="MITOCHONDRIAL TRANSCRIPTION RESCUE FACTOR 1"/>
    <property type="match status" value="1"/>
</dbReference>
<dbReference type="EMBL" id="JAJEKE010000001">
    <property type="protein sequence ID" value="MCQ1528086.1"/>
    <property type="molecule type" value="Genomic_DNA"/>
</dbReference>
<dbReference type="Pfam" id="PF17774">
    <property type="entry name" value="YlmH_RBD"/>
    <property type="match status" value="1"/>
</dbReference>
<dbReference type="Gene3D" id="3.30.1370.160">
    <property type="match status" value="1"/>
</dbReference>
<accession>A0ABT1NAF4</accession>
<dbReference type="InterPro" id="IPR040591">
    <property type="entry name" value="RqcP2_RBD"/>
</dbReference>
<dbReference type="InterPro" id="IPR002942">
    <property type="entry name" value="S4_RNA-bd"/>
</dbReference>
<dbReference type="InterPro" id="IPR012677">
    <property type="entry name" value="Nucleotide-bd_a/b_plait_sf"/>
</dbReference>
<dbReference type="SUPFAM" id="SSF55174">
    <property type="entry name" value="Alpha-L RNA-binding motif"/>
    <property type="match status" value="1"/>
</dbReference>
<evidence type="ECO:0000313" key="4">
    <source>
        <dbReference type="Proteomes" id="UP001651880"/>
    </source>
</evidence>
<dbReference type="PANTHER" id="PTHR13633">
    <property type="entry name" value="MITOCHONDRIAL TRANSCRIPTION RESCUE FACTOR 1"/>
    <property type="match status" value="1"/>
</dbReference>
<gene>
    <name evidence="3" type="ORF">LJD61_00775</name>
</gene>
<name>A0ABT1NAF4_9FIRM</name>